<evidence type="ECO:0000256" key="4">
    <source>
        <dbReference type="ARBA" id="ARBA00022777"/>
    </source>
</evidence>
<protein>
    <recommendedName>
        <fullName evidence="2">histidine kinase</fullName>
        <ecNumber evidence="2">2.7.13.3</ecNumber>
    </recommendedName>
</protein>
<evidence type="ECO:0000256" key="2">
    <source>
        <dbReference type="ARBA" id="ARBA00012438"/>
    </source>
</evidence>
<dbReference type="PROSITE" id="PS50113">
    <property type="entry name" value="PAC"/>
    <property type="match status" value="1"/>
</dbReference>
<dbReference type="InterPro" id="IPR011006">
    <property type="entry name" value="CheY-like_superfamily"/>
</dbReference>
<dbReference type="GO" id="GO:0005524">
    <property type="term" value="F:ATP binding"/>
    <property type="evidence" value="ECO:0007669"/>
    <property type="project" value="UniProtKB-KW"/>
</dbReference>
<dbReference type="InterPro" id="IPR003661">
    <property type="entry name" value="HisK_dim/P_dom"/>
</dbReference>
<dbReference type="EC" id="2.7.13.3" evidence="2"/>
<dbReference type="EMBL" id="JAYGHG010000025">
    <property type="protein sequence ID" value="MEA5582562.1"/>
    <property type="molecule type" value="Genomic_DNA"/>
</dbReference>
<dbReference type="SMART" id="SM00448">
    <property type="entry name" value="REC"/>
    <property type="match status" value="1"/>
</dbReference>
<dbReference type="Proteomes" id="UP001302120">
    <property type="component" value="Unassembled WGS sequence"/>
</dbReference>
<dbReference type="InterPro" id="IPR000700">
    <property type="entry name" value="PAS-assoc_C"/>
</dbReference>
<feature type="domain" description="PAC" evidence="10">
    <location>
        <begin position="224"/>
        <end position="276"/>
    </location>
</feature>
<evidence type="ECO:0000256" key="6">
    <source>
        <dbReference type="PROSITE-ProRule" id="PRU00169"/>
    </source>
</evidence>
<dbReference type="InterPro" id="IPR036097">
    <property type="entry name" value="HisK_dim/P_sf"/>
</dbReference>
<dbReference type="CDD" id="cd00082">
    <property type="entry name" value="HisKA"/>
    <property type="match status" value="1"/>
</dbReference>
<dbReference type="SMART" id="SM00387">
    <property type="entry name" value="HATPase_c"/>
    <property type="match status" value="1"/>
</dbReference>
<evidence type="ECO:0000313" key="12">
    <source>
        <dbReference type="Proteomes" id="UP001302120"/>
    </source>
</evidence>
<keyword evidence="3 6" id="KW-0597">Phosphoprotein</keyword>
<dbReference type="Gene3D" id="3.30.450.20">
    <property type="entry name" value="PAS domain"/>
    <property type="match status" value="1"/>
</dbReference>
<keyword evidence="4" id="KW-0418">Kinase</keyword>
<dbReference type="CDD" id="cd00130">
    <property type="entry name" value="PAS"/>
    <property type="match status" value="1"/>
</dbReference>
<dbReference type="PANTHER" id="PTHR43547">
    <property type="entry name" value="TWO-COMPONENT HISTIDINE KINASE"/>
    <property type="match status" value="1"/>
</dbReference>
<feature type="domain" description="PAS" evidence="9">
    <location>
        <begin position="151"/>
        <end position="221"/>
    </location>
</feature>
<feature type="domain" description="Histidine kinase" evidence="7">
    <location>
        <begin position="300"/>
        <end position="545"/>
    </location>
</feature>
<evidence type="ECO:0000259" key="8">
    <source>
        <dbReference type="PROSITE" id="PS50110"/>
    </source>
</evidence>
<dbReference type="PANTHER" id="PTHR43547:SF2">
    <property type="entry name" value="HYBRID SIGNAL TRANSDUCTION HISTIDINE KINASE C"/>
    <property type="match status" value="1"/>
</dbReference>
<dbReference type="CDD" id="cd16922">
    <property type="entry name" value="HATPase_EvgS-ArcB-TorS-like"/>
    <property type="match status" value="1"/>
</dbReference>
<evidence type="ECO:0000259" key="9">
    <source>
        <dbReference type="PROSITE" id="PS50112"/>
    </source>
</evidence>
<keyword evidence="4" id="KW-0808">Transferase</keyword>
<dbReference type="SMART" id="SM00388">
    <property type="entry name" value="HisKA"/>
    <property type="match status" value="1"/>
</dbReference>
<name>A0ABU5UG78_9CYAN</name>
<keyword evidence="12" id="KW-1185">Reference proteome</keyword>
<proteinExistence type="predicted"/>
<evidence type="ECO:0000259" key="7">
    <source>
        <dbReference type="PROSITE" id="PS50109"/>
    </source>
</evidence>
<dbReference type="Pfam" id="PF08447">
    <property type="entry name" value="PAS_3"/>
    <property type="match status" value="1"/>
</dbReference>
<dbReference type="SMART" id="SM00091">
    <property type="entry name" value="PAS"/>
    <property type="match status" value="1"/>
</dbReference>
<gene>
    <name evidence="11" type="ORF">VB620_14580</name>
</gene>
<dbReference type="InterPro" id="IPR013655">
    <property type="entry name" value="PAS_fold_3"/>
</dbReference>
<keyword evidence="5" id="KW-0902">Two-component regulatory system</keyword>
<sequence>MQLDSQVNILLVDDKVENLVALEAILGELGQNLVKASSGEEALRCLLNQDFAVILLDVQMPGMDGFETATLIRSRGRSRHSPIIFLTAFNSSDQMLFKGYATGAVDYLLKPIDTDVLLSKVRVFVELFQKTQAIEQQAAQLTAINAELSQSEERFRSLSTCSPIGIFEIDSQGVYKYTNPCYQEICGYDLAESLEKTWLECVHPEKREQAIASWSEYINEGEEYSAEFQFHKSNGSKPWVKVRSSPMFSGQGKLLGYVGTLEDITEQKQAEAVRAQIIREQTARQEAETTNRMKDEFLAVLSHELRTPLTSMLGWSKILRTKKLDEKATDRALDAIERNATSQMNLIEDILDVSRIIRGELRLHLTVVNLISVIEVALESVQPLAESKNIQLNSLLDTSINSICGDPARLQQIVWNLLTNAIKFTPEGGQVEIRAHTIKSELEDELFTRGEVKLSSSSAPLRFSKSSYAQIQVIDTGIGIEAEFLPEVFERFRQADSTTTRSHGGLGLGLAIVRHLVELHGGIISVASLGIGQGTTFTVKIPLMQDHSNIKNNS</sequence>
<evidence type="ECO:0000256" key="3">
    <source>
        <dbReference type="ARBA" id="ARBA00022553"/>
    </source>
</evidence>
<keyword evidence="11" id="KW-0067">ATP-binding</keyword>
<dbReference type="PROSITE" id="PS50112">
    <property type="entry name" value="PAS"/>
    <property type="match status" value="1"/>
</dbReference>
<dbReference type="InterPro" id="IPR000014">
    <property type="entry name" value="PAS"/>
</dbReference>
<evidence type="ECO:0000256" key="5">
    <source>
        <dbReference type="ARBA" id="ARBA00023012"/>
    </source>
</evidence>
<dbReference type="Gene3D" id="1.10.287.130">
    <property type="match status" value="1"/>
</dbReference>
<dbReference type="InterPro" id="IPR001789">
    <property type="entry name" value="Sig_transdc_resp-reg_receiver"/>
</dbReference>
<dbReference type="SUPFAM" id="SSF52172">
    <property type="entry name" value="CheY-like"/>
    <property type="match status" value="1"/>
</dbReference>
<organism evidence="11 12">
    <name type="scientific">Nodularia harveyana UHCC-0300</name>
    <dbReference type="NCBI Taxonomy" id="2974287"/>
    <lineage>
        <taxon>Bacteria</taxon>
        <taxon>Bacillati</taxon>
        <taxon>Cyanobacteriota</taxon>
        <taxon>Cyanophyceae</taxon>
        <taxon>Nostocales</taxon>
        <taxon>Nodulariaceae</taxon>
        <taxon>Nodularia</taxon>
    </lineage>
</organism>
<dbReference type="InterPro" id="IPR035965">
    <property type="entry name" value="PAS-like_dom_sf"/>
</dbReference>
<dbReference type="PROSITE" id="PS50110">
    <property type="entry name" value="RESPONSE_REGULATORY"/>
    <property type="match status" value="1"/>
</dbReference>
<comment type="caution">
    <text evidence="11">The sequence shown here is derived from an EMBL/GenBank/DDBJ whole genome shotgun (WGS) entry which is preliminary data.</text>
</comment>
<dbReference type="Pfam" id="PF00512">
    <property type="entry name" value="HisKA"/>
    <property type="match status" value="1"/>
</dbReference>
<dbReference type="InterPro" id="IPR003594">
    <property type="entry name" value="HATPase_dom"/>
</dbReference>
<feature type="domain" description="Response regulatory" evidence="8">
    <location>
        <begin position="8"/>
        <end position="125"/>
    </location>
</feature>
<dbReference type="SUPFAM" id="SSF47384">
    <property type="entry name" value="Homodimeric domain of signal transducing histidine kinase"/>
    <property type="match status" value="1"/>
</dbReference>
<comment type="catalytic activity">
    <reaction evidence="1">
        <text>ATP + protein L-histidine = ADP + protein N-phospho-L-histidine.</text>
        <dbReference type="EC" id="2.7.13.3"/>
    </reaction>
</comment>
<accession>A0ABU5UG78</accession>
<dbReference type="Pfam" id="PF02518">
    <property type="entry name" value="HATPase_c"/>
    <property type="match status" value="1"/>
</dbReference>
<dbReference type="Gene3D" id="3.30.565.10">
    <property type="entry name" value="Histidine kinase-like ATPase, C-terminal domain"/>
    <property type="match status" value="1"/>
</dbReference>
<keyword evidence="11" id="KW-0547">Nucleotide-binding</keyword>
<dbReference type="PROSITE" id="PS50109">
    <property type="entry name" value="HIS_KIN"/>
    <property type="match status" value="1"/>
</dbReference>
<dbReference type="Gene3D" id="3.40.50.2300">
    <property type="match status" value="1"/>
</dbReference>
<feature type="modified residue" description="4-aspartylphosphate" evidence="6">
    <location>
        <position position="57"/>
    </location>
</feature>
<dbReference type="PRINTS" id="PR00344">
    <property type="entry name" value="BCTRLSENSOR"/>
</dbReference>
<evidence type="ECO:0000256" key="1">
    <source>
        <dbReference type="ARBA" id="ARBA00000085"/>
    </source>
</evidence>
<dbReference type="InterPro" id="IPR001610">
    <property type="entry name" value="PAC"/>
</dbReference>
<dbReference type="SUPFAM" id="SSF55785">
    <property type="entry name" value="PYP-like sensor domain (PAS domain)"/>
    <property type="match status" value="1"/>
</dbReference>
<dbReference type="Pfam" id="PF00072">
    <property type="entry name" value="Response_reg"/>
    <property type="match status" value="1"/>
</dbReference>
<dbReference type="SMART" id="SM00086">
    <property type="entry name" value="PAC"/>
    <property type="match status" value="1"/>
</dbReference>
<dbReference type="NCBIfam" id="TIGR00229">
    <property type="entry name" value="sensory_box"/>
    <property type="match status" value="1"/>
</dbReference>
<reference evidence="11 12" key="1">
    <citation type="submission" date="2023-12" db="EMBL/GenBank/DDBJ databases">
        <title>Baltic Sea Cyanobacteria.</title>
        <authorList>
            <person name="Delbaje E."/>
            <person name="Fewer D.P."/>
            <person name="Shishido T.K."/>
        </authorList>
    </citation>
    <scope>NUCLEOTIDE SEQUENCE [LARGE SCALE GENOMIC DNA]</scope>
    <source>
        <strain evidence="11 12">UHCC-0300</strain>
    </source>
</reference>
<dbReference type="SUPFAM" id="SSF55874">
    <property type="entry name" value="ATPase domain of HSP90 chaperone/DNA topoisomerase II/histidine kinase"/>
    <property type="match status" value="1"/>
</dbReference>
<dbReference type="InterPro" id="IPR036890">
    <property type="entry name" value="HATPase_C_sf"/>
</dbReference>
<evidence type="ECO:0000259" key="10">
    <source>
        <dbReference type="PROSITE" id="PS50113"/>
    </source>
</evidence>
<dbReference type="InterPro" id="IPR004358">
    <property type="entry name" value="Sig_transdc_His_kin-like_C"/>
</dbReference>
<dbReference type="InterPro" id="IPR005467">
    <property type="entry name" value="His_kinase_dom"/>
</dbReference>
<evidence type="ECO:0000313" key="11">
    <source>
        <dbReference type="EMBL" id="MEA5582562.1"/>
    </source>
</evidence>